<dbReference type="AlphaFoldDB" id="X8E5Z0"/>
<reference evidence="1" key="1">
    <citation type="submission" date="2014-01" db="EMBL/GenBank/DDBJ databases">
        <authorList>
            <person name="Brown-Elliot B."/>
            <person name="Wallace R."/>
            <person name="Lenaerts A."/>
            <person name="Ordway D."/>
            <person name="DeGroote M.A."/>
            <person name="Parker T."/>
            <person name="Sizemore C."/>
            <person name="Tallon L.J."/>
            <person name="Sadzewicz L.K."/>
            <person name="Sengamalay N."/>
            <person name="Fraser C.M."/>
            <person name="Hine E."/>
            <person name="Shefchek K.A."/>
            <person name="Das S.P."/>
            <person name="Tettelin H."/>
        </authorList>
    </citation>
    <scope>NUCLEOTIDE SEQUENCE [LARGE SCALE GENOMIC DNA]</scope>
    <source>
        <strain evidence="1">4042</strain>
    </source>
</reference>
<comment type="caution">
    <text evidence="1">The sequence shown here is derived from an EMBL/GenBank/DDBJ whole genome shotgun (WGS) entry which is preliminary data.</text>
</comment>
<organism evidence="1">
    <name type="scientific">Mycobacterium xenopi 4042</name>
    <dbReference type="NCBI Taxonomy" id="1299334"/>
    <lineage>
        <taxon>Bacteria</taxon>
        <taxon>Bacillati</taxon>
        <taxon>Actinomycetota</taxon>
        <taxon>Actinomycetes</taxon>
        <taxon>Mycobacteriales</taxon>
        <taxon>Mycobacteriaceae</taxon>
        <taxon>Mycobacterium</taxon>
    </lineage>
</organism>
<dbReference type="EMBL" id="JAOB01000010">
    <property type="protein sequence ID" value="EUA75353.1"/>
    <property type="molecule type" value="Genomic_DNA"/>
</dbReference>
<protein>
    <submittedName>
        <fullName evidence="1">O-phosphoserine sulfhydrylase domain protein</fullName>
    </submittedName>
</protein>
<gene>
    <name evidence="1" type="ORF">I553_3246</name>
</gene>
<dbReference type="PATRIC" id="fig|1299334.3.peg.752"/>
<proteinExistence type="predicted"/>
<sequence length="46" mass="5004">MGTGRYLRERVPDVRIVAAEPRYGEGSTRCAISTRASCPNCTTPTC</sequence>
<evidence type="ECO:0000313" key="1">
    <source>
        <dbReference type="EMBL" id="EUA75353.1"/>
    </source>
</evidence>
<accession>X8E5Z0</accession>
<name>X8E5Z0_MYCXE</name>